<feature type="compositionally biased region" description="Acidic residues" evidence="2">
    <location>
        <begin position="656"/>
        <end position="665"/>
    </location>
</feature>
<keyword evidence="4" id="KW-1185">Reference proteome</keyword>
<feature type="region of interest" description="Disordered" evidence="2">
    <location>
        <begin position="333"/>
        <end position="354"/>
    </location>
</feature>
<reference evidence="3 4" key="1">
    <citation type="journal article" date="2024" name="Nat. Commun.">
        <title>Phylogenomics reveals the evolutionary origins of lichenization in chlorophyte algae.</title>
        <authorList>
            <person name="Puginier C."/>
            <person name="Libourel C."/>
            <person name="Otte J."/>
            <person name="Skaloud P."/>
            <person name="Haon M."/>
            <person name="Grisel S."/>
            <person name="Petersen M."/>
            <person name="Berrin J.G."/>
            <person name="Delaux P.M."/>
            <person name="Dal Grande F."/>
            <person name="Keller J."/>
        </authorList>
    </citation>
    <scope>NUCLEOTIDE SEQUENCE [LARGE SCALE GENOMIC DNA]</scope>
    <source>
        <strain evidence="3 4">SAG 2523</strain>
    </source>
</reference>
<dbReference type="EMBL" id="JALJOV010001225">
    <property type="protein sequence ID" value="KAK9851697.1"/>
    <property type="molecule type" value="Genomic_DNA"/>
</dbReference>
<comment type="caution">
    <text evidence="3">The sequence shown here is derived from an EMBL/GenBank/DDBJ whole genome shotgun (WGS) entry which is preliminary data.</text>
</comment>
<feature type="coiled-coil region" evidence="1">
    <location>
        <begin position="41"/>
        <end position="106"/>
    </location>
</feature>
<dbReference type="AlphaFoldDB" id="A0AAW1SPF8"/>
<sequence>MPGVDFVKHLRAKVDWQVSESAADALTDWKSAKLKELHSVLKDRDRRVGQLERELARALEAWKSANGRLAHFKGQLKARQGAEQRAAVAEAAANEATRQLHGAQADALTLRHELGSRIKDHDCKVVELQGALSTSENARRAAEGMSGSLQQRAAAAEAAMSELDQRDELRAALDKATVQLAGEQQALRSLAAQGSLRDALVQSTAARASADATRLVEQLSSQLDTRHAEAADLAARLASADALIQRLKHRIQADKMQLENHEREAAAGQAQADRQAAAARNELGSLQRSQQALREQHRMTENLATLVIVCHIFSPHGFDMLVQLSLLAVKQPANSATGPEPQQEHGDGSGASTAGDMAELLFRGEAASQQAQESSLLKQQLQAALQAQAWLQEQLELAGKEGRARAEAEAEAQEAQGLLQSQAQTMAVLTAELNASQAAHFQGRDAHGAPQEPHGDALQEQQHEQVNDILKALQQSQGECLELQAEVDSLRAQLAARATSGHTKISGGDAAGSGEAGGLDGSPALLGPAHWAAAGDGASLADLAPGILSLLREAGSKDTADIRLPNTFASPGATLDTLVQCDSPGGSGRPQAGLIEEGGPPSRRPVVLHLPRHPLASTATGFGSGDAMPSASQHDGASFGVQTSANEVSAATEGQPDGDMEEPDIPEAPRDALQASPAQSTIRQPKKDSVPNAARQQW</sequence>
<dbReference type="Proteomes" id="UP001485043">
    <property type="component" value="Unassembled WGS sequence"/>
</dbReference>
<organism evidence="3 4">
    <name type="scientific">Apatococcus fuscideae</name>
    <dbReference type="NCBI Taxonomy" id="2026836"/>
    <lineage>
        <taxon>Eukaryota</taxon>
        <taxon>Viridiplantae</taxon>
        <taxon>Chlorophyta</taxon>
        <taxon>core chlorophytes</taxon>
        <taxon>Trebouxiophyceae</taxon>
        <taxon>Chlorellales</taxon>
        <taxon>Chlorellaceae</taxon>
        <taxon>Apatococcus</taxon>
    </lineage>
</organism>
<accession>A0AAW1SPF8</accession>
<evidence type="ECO:0000256" key="2">
    <source>
        <dbReference type="SAM" id="MobiDB-lite"/>
    </source>
</evidence>
<feature type="coiled-coil region" evidence="1">
    <location>
        <begin position="146"/>
        <end position="193"/>
    </location>
</feature>
<keyword evidence="1" id="KW-0175">Coiled coil</keyword>
<evidence type="ECO:0000256" key="1">
    <source>
        <dbReference type="SAM" id="Coils"/>
    </source>
</evidence>
<evidence type="ECO:0000313" key="4">
    <source>
        <dbReference type="Proteomes" id="UP001485043"/>
    </source>
</evidence>
<gene>
    <name evidence="3" type="ORF">WJX84_000941</name>
</gene>
<feature type="region of interest" description="Disordered" evidence="2">
    <location>
        <begin position="583"/>
        <end position="698"/>
    </location>
</feature>
<proteinExistence type="predicted"/>
<evidence type="ECO:0000313" key="3">
    <source>
        <dbReference type="EMBL" id="KAK9851697.1"/>
    </source>
</evidence>
<feature type="coiled-coil region" evidence="1">
    <location>
        <begin position="230"/>
        <end position="296"/>
    </location>
</feature>
<feature type="region of interest" description="Disordered" evidence="2">
    <location>
        <begin position="440"/>
        <end position="460"/>
    </location>
</feature>
<feature type="compositionally biased region" description="Polar residues" evidence="2">
    <location>
        <begin position="630"/>
        <end position="649"/>
    </location>
</feature>
<name>A0AAW1SPF8_9CHLO</name>
<feature type="compositionally biased region" description="Basic and acidic residues" evidence="2">
    <location>
        <begin position="442"/>
        <end position="460"/>
    </location>
</feature>
<protein>
    <submittedName>
        <fullName evidence="3">Uncharacterized protein</fullName>
    </submittedName>
</protein>